<evidence type="ECO:0000313" key="3">
    <source>
        <dbReference type="Proteomes" id="UP000193719"/>
    </source>
</evidence>
<protein>
    <submittedName>
        <fullName evidence="2">Uncharacterized protein</fullName>
    </submittedName>
</protein>
<sequence length="54" mass="6519">MLFTGERSLPPSSLKNHFQSQECFSSKLLFFLRLIISWYFMYLYLEYSGQLPFL</sequence>
<accession>A0A1Y1V293</accession>
<keyword evidence="1" id="KW-0472">Membrane</keyword>
<feature type="transmembrane region" description="Helical" evidence="1">
    <location>
        <begin position="28"/>
        <end position="45"/>
    </location>
</feature>
<keyword evidence="1" id="KW-1133">Transmembrane helix</keyword>
<keyword evidence="3" id="KW-1185">Reference proteome</keyword>
<reference evidence="2 3" key="2">
    <citation type="submission" date="2016-08" db="EMBL/GenBank/DDBJ databases">
        <title>Pervasive Adenine N6-methylation of Active Genes in Fungi.</title>
        <authorList>
            <consortium name="DOE Joint Genome Institute"/>
            <person name="Mondo S.J."/>
            <person name="Dannebaum R.O."/>
            <person name="Kuo R.C."/>
            <person name="Labutti K."/>
            <person name="Haridas S."/>
            <person name="Kuo A."/>
            <person name="Salamov A."/>
            <person name="Ahrendt S.R."/>
            <person name="Lipzen A."/>
            <person name="Sullivan W."/>
            <person name="Andreopoulos W.B."/>
            <person name="Clum A."/>
            <person name="Lindquist E."/>
            <person name="Daum C."/>
            <person name="Ramamoorthy G.K."/>
            <person name="Gryganskyi A."/>
            <person name="Culley D."/>
            <person name="Magnuson J.K."/>
            <person name="James T.Y."/>
            <person name="O'Malley M.A."/>
            <person name="Stajich J.E."/>
            <person name="Spatafora J.W."/>
            <person name="Visel A."/>
            <person name="Grigoriev I.V."/>
        </authorList>
    </citation>
    <scope>NUCLEOTIDE SEQUENCE [LARGE SCALE GENOMIC DNA]</scope>
    <source>
        <strain evidence="3">finn</strain>
    </source>
</reference>
<dbReference type="AlphaFoldDB" id="A0A1Y1V293"/>
<proteinExistence type="predicted"/>
<gene>
    <name evidence="2" type="ORF">BCR36DRAFT_120311</name>
</gene>
<evidence type="ECO:0000313" key="2">
    <source>
        <dbReference type="EMBL" id="ORX44999.1"/>
    </source>
</evidence>
<organism evidence="2 3">
    <name type="scientific">Piromyces finnis</name>
    <dbReference type="NCBI Taxonomy" id="1754191"/>
    <lineage>
        <taxon>Eukaryota</taxon>
        <taxon>Fungi</taxon>
        <taxon>Fungi incertae sedis</taxon>
        <taxon>Chytridiomycota</taxon>
        <taxon>Chytridiomycota incertae sedis</taxon>
        <taxon>Neocallimastigomycetes</taxon>
        <taxon>Neocallimastigales</taxon>
        <taxon>Neocallimastigaceae</taxon>
        <taxon>Piromyces</taxon>
    </lineage>
</organism>
<evidence type="ECO:0000256" key="1">
    <source>
        <dbReference type="SAM" id="Phobius"/>
    </source>
</evidence>
<dbReference type="Proteomes" id="UP000193719">
    <property type="component" value="Unassembled WGS sequence"/>
</dbReference>
<keyword evidence="1" id="KW-0812">Transmembrane</keyword>
<dbReference type="EMBL" id="MCFH01000042">
    <property type="protein sequence ID" value="ORX44999.1"/>
    <property type="molecule type" value="Genomic_DNA"/>
</dbReference>
<comment type="caution">
    <text evidence="2">The sequence shown here is derived from an EMBL/GenBank/DDBJ whole genome shotgun (WGS) entry which is preliminary data.</text>
</comment>
<name>A0A1Y1V293_9FUNG</name>
<reference evidence="2 3" key="1">
    <citation type="submission" date="2016-08" db="EMBL/GenBank/DDBJ databases">
        <title>Genomes of anaerobic fungi encode conserved fungal cellulosomes for biomass hydrolysis.</title>
        <authorList>
            <consortium name="DOE Joint Genome Institute"/>
            <person name="Haitjema C.H."/>
            <person name="Gilmore S.P."/>
            <person name="Henske J.K."/>
            <person name="Solomon K.V."/>
            <person name="De Groot R."/>
            <person name="Kuo A."/>
            <person name="Mondo S.J."/>
            <person name="Salamov A.A."/>
            <person name="Labutti K."/>
            <person name="Zhao Z."/>
            <person name="Chiniquy J."/>
            <person name="Barry K."/>
            <person name="Brewer H.M."/>
            <person name="Purvine S.O."/>
            <person name="Wright A.T."/>
            <person name="Boxma B."/>
            <person name="Van Alen T."/>
            <person name="Hackstein J.H."/>
            <person name="Baker S.E."/>
            <person name="Grigoriev I.V."/>
            <person name="O'Malley M.A."/>
        </authorList>
    </citation>
    <scope>NUCLEOTIDE SEQUENCE [LARGE SCALE GENOMIC DNA]</scope>
    <source>
        <strain evidence="3">finn</strain>
    </source>
</reference>